<dbReference type="RefSeq" id="WP_209454290.1">
    <property type="nucleotide sequence ID" value="NZ_JAGGLT010000023.1"/>
</dbReference>
<proteinExistence type="predicted"/>
<protein>
    <recommendedName>
        <fullName evidence="3">Uracil DNA glycosylase superfamily protein</fullName>
    </recommendedName>
</protein>
<organism evidence="1 2">
    <name type="scientific">Thermoanaerobacterium butyriciformans</name>
    <dbReference type="NCBI Taxonomy" id="1702242"/>
    <lineage>
        <taxon>Bacteria</taxon>
        <taxon>Bacillati</taxon>
        <taxon>Bacillota</taxon>
        <taxon>Clostridia</taxon>
        <taxon>Thermoanaerobacterales</taxon>
        <taxon>Thermoanaerobacteraceae</taxon>
        <taxon>Thermoanaerobacterium</taxon>
    </lineage>
</organism>
<name>A0ABS4NHM6_9THEO</name>
<gene>
    <name evidence="1" type="ORF">J2Z80_002078</name>
</gene>
<evidence type="ECO:0000313" key="2">
    <source>
        <dbReference type="Proteomes" id="UP001166402"/>
    </source>
</evidence>
<dbReference type="Proteomes" id="UP001166402">
    <property type="component" value="Unassembled WGS sequence"/>
</dbReference>
<keyword evidence="2" id="KW-1185">Reference proteome</keyword>
<dbReference type="EMBL" id="JAGGLT010000023">
    <property type="protein sequence ID" value="MBP2072547.1"/>
    <property type="molecule type" value="Genomic_DNA"/>
</dbReference>
<evidence type="ECO:0000313" key="1">
    <source>
        <dbReference type="EMBL" id="MBP2072547.1"/>
    </source>
</evidence>
<evidence type="ECO:0008006" key="3">
    <source>
        <dbReference type="Google" id="ProtNLM"/>
    </source>
</evidence>
<accession>A0ABS4NHM6</accession>
<comment type="caution">
    <text evidence="1">The sequence shown here is derived from an EMBL/GenBank/DDBJ whole genome shotgun (WGS) entry which is preliminary data.</text>
</comment>
<sequence>MSKEEIIETLKTEYKDIYLPTKELPKPYYEKIQEVKVIVLGCDPSNKEGKLFNTVFGLDESLKYFESVNKNLGEIKLCKSDIYAQNLCQNYFKKETYENKKYWLEIANRLWIPYLKDELDALFSRDIPVLATSEIILRSLCYPEYYVGNDNEYYYKNVKYIKEHENKLGRRIFPFFRHYKYSLKNWREYADFIKSVIQLL</sequence>
<reference evidence="1" key="1">
    <citation type="submission" date="2021-03" db="EMBL/GenBank/DDBJ databases">
        <title>Genomic Encyclopedia of Type Strains, Phase IV (KMG-IV): sequencing the most valuable type-strain genomes for metagenomic binning, comparative biology and taxonomic classification.</title>
        <authorList>
            <person name="Goeker M."/>
        </authorList>
    </citation>
    <scope>NUCLEOTIDE SEQUENCE</scope>
    <source>
        <strain evidence="1">DSM 101588</strain>
    </source>
</reference>